<dbReference type="OrthoDB" id="9131041at2"/>
<dbReference type="EMBL" id="BDCO01000002">
    <property type="protein sequence ID" value="GAT32928.1"/>
    <property type="molecule type" value="Genomic_DNA"/>
</dbReference>
<dbReference type="SUPFAM" id="SSF56784">
    <property type="entry name" value="HAD-like"/>
    <property type="match status" value="1"/>
</dbReference>
<dbReference type="PRINTS" id="PR00413">
    <property type="entry name" value="HADHALOGNASE"/>
</dbReference>
<organism evidence="1 2">
    <name type="scientific">Terrimicrobium sacchariphilum</name>
    <dbReference type="NCBI Taxonomy" id="690879"/>
    <lineage>
        <taxon>Bacteria</taxon>
        <taxon>Pseudomonadati</taxon>
        <taxon>Verrucomicrobiota</taxon>
        <taxon>Terrimicrobiia</taxon>
        <taxon>Terrimicrobiales</taxon>
        <taxon>Terrimicrobiaceae</taxon>
        <taxon>Terrimicrobium</taxon>
    </lineage>
</organism>
<dbReference type="RefSeq" id="WP_075078724.1">
    <property type="nucleotide sequence ID" value="NZ_BDCO01000002.1"/>
</dbReference>
<dbReference type="SFLD" id="SFLDG01129">
    <property type="entry name" value="C1.5:_HAD__Beta-PGM__Phosphata"/>
    <property type="match status" value="1"/>
</dbReference>
<dbReference type="InterPro" id="IPR006439">
    <property type="entry name" value="HAD-SF_hydro_IA"/>
</dbReference>
<comment type="caution">
    <text evidence="1">The sequence shown here is derived from an EMBL/GenBank/DDBJ whole genome shotgun (WGS) entry which is preliminary data.</text>
</comment>
<sequence length="205" mass="23958">MAQTPITTLFLDIGGVLLTNGWDTELRKKTAAHFNLDYEEIYHRHHVTYDTYEEGKMSLDEYLWQIIFYQKRDFTPDDVKKYILEEAKPHQDMIDLVTRLKAVYGLRVAVVSNEGREVAEDRIERFNLKNFVDFFIVSAFVHFRKPDLDIYRLAIDVAQVKPQQVAYIEDRPLLCEVASRLGINSVLNRNATETREKLAKFGLVL</sequence>
<proteinExistence type="predicted"/>
<name>A0A146G8A8_TERSA</name>
<evidence type="ECO:0000313" key="1">
    <source>
        <dbReference type="EMBL" id="GAT32928.1"/>
    </source>
</evidence>
<dbReference type="GO" id="GO:0016787">
    <property type="term" value="F:hydrolase activity"/>
    <property type="evidence" value="ECO:0007669"/>
    <property type="project" value="UniProtKB-KW"/>
</dbReference>
<dbReference type="SFLD" id="SFLDS00003">
    <property type="entry name" value="Haloacid_Dehalogenase"/>
    <property type="match status" value="1"/>
</dbReference>
<protein>
    <submittedName>
        <fullName evidence="1">Putative hydrolase of the HAD superfamily</fullName>
    </submittedName>
</protein>
<dbReference type="AlphaFoldDB" id="A0A146G8A8"/>
<reference evidence="2" key="1">
    <citation type="journal article" date="2017" name="Genome Announc.">
        <title>Draft Genome Sequence of Terrimicrobium sacchariphilum NM-5T, a Facultative Anaerobic Soil Bacterium of the Class Spartobacteria.</title>
        <authorList>
            <person name="Qiu Y.L."/>
            <person name="Tourlousse D.M."/>
            <person name="Matsuura N."/>
            <person name="Ohashi A."/>
            <person name="Sekiguchi Y."/>
        </authorList>
    </citation>
    <scope>NUCLEOTIDE SEQUENCE [LARGE SCALE GENOMIC DNA]</scope>
    <source>
        <strain evidence="2">NM-5</strain>
    </source>
</reference>
<dbReference type="PANTHER" id="PTHR43611:SF3">
    <property type="entry name" value="FLAVIN MONONUCLEOTIDE HYDROLASE 1, CHLOROPLATIC"/>
    <property type="match status" value="1"/>
</dbReference>
<dbReference type="STRING" id="690879.TSACC_21331"/>
<accession>A0A146G8A8</accession>
<dbReference type="InterPro" id="IPR036412">
    <property type="entry name" value="HAD-like_sf"/>
</dbReference>
<gene>
    <name evidence="1" type="ORF">TSACC_21331</name>
</gene>
<dbReference type="Pfam" id="PF13419">
    <property type="entry name" value="HAD_2"/>
    <property type="match status" value="1"/>
</dbReference>
<dbReference type="InParanoid" id="A0A146G8A8"/>
<keyword evidence="1" id="KW-0378">Hydrolase</keyword>
<dbReference type="Gene3D" id="1.10.150.240">
    <property type="entry name" value="Putative phosphatase, domain 2"/>
    <property type="match status" value="1"/>
</dbReference>
<dbReference type="Gene3D" id="3.40.50.1000">
    <property type="entry name" value="HAD superfamily/HAD-like"/>
    <property type="match status" value="1"/>
</dbReference>
<evidence type="ECO:0000313" key="2">
    <source>
        <dbReference type="Proteomes" id="UP000076023"/>
    </source>
</evidence>
<dbReference type="NCBIfam" id="TIGR01509">
    <property type="entry name" value="HAD-SF-IA-v3"/>
    <property type="match status" value="1"/>
</dbReference>
<dbReference type="Proteomes" id="UP000076023">
    <property type="component" value="Unassembled WGS sequence"/>
</dbReference>
<dbReference type="PANTHER" id="PTHR43611">
    <property type="entry name" value="ALPHA-D-GLUCOSE 1-PHOSPHATE PHOSPHATASE"/>
    <property type="match status" value="1"/>
</dbReference>
<dbReference type="InterPro" id="IPR023198">
    <property type="entry name" value="PGP-like_dom2"/>
</dbReference>
<keyword evidence="2" id="KW-1185">Reference proteome</keyword>
<dbReference type="InterPro" id="IPR023214">
    <property type="entry name" value="HAD_sf"/>
</dbReference>
<dbReference type="InterPro" id="IPR041492">
    <property type="entry name" value="HAD_2"/>
</dbReference>